<dbReference type="VEuPathDB" id="FungiDB:PV07_12795"/>
<name>A0A0D2AAH5_9EURO</name>
<feature type="compositionally biased region" description="Polar residues" evidence="2">
    <location>
        <begin position="65"/>
        <end position="85"/>
    </location>
</feature>
<evidence type="ECO:0000256" key="2">
    <source>
        <dbReference type="SAM" id="MobiDB-lite"/>
    </source>
</evidence>
<feature type="coiled-coil region" evidence="1">
    <location>
        <begin position="37"/>
        <end position="64"/>
    </location>
</feature>
<protein>
    <submittedName>
        <fullName evidence="3">Uncharacterized protein</fullName>
    </submittedName>
</protein>
<dbReference type="AlphaFoldDB" id="A0A0D2AAH5"/>
<gene>
    <name evidence="3" type="ORF">PV07_12795</name>
</gene>
<evidence type="ECO:0000313" key="3">
    <source>
        <dbReference type="EMBL" id="KIW21777.1"/>
    </source>
</evidence>
<dbReference type="GeneID" id="27351989"/>
<sequence length="288" mass="32261">MNVSRLISDLIPFWRTPLPRSSPATPDLAFSPSPQPLSDLQESLTALRRRVDRLEIELQGLERQGMSSYSQQDRRANSQYPTHSAPTGEVSDGLLLSDEARVRDGSYRGDGVQGGREKREFSENDSRPSTSRGRRNSVVSTHPDSDMTDTTNPDLAEKRSKPGATTCRNTRKVTPRPPESNERDADGIPTAGSPEVSLRGNTDRLTKQSLGRSKSKSIVREVQRRIRFRQKRARRNRNLDKTSVILSLRGSVKCSQCRRKVRPSKAFVRAKSRTPKQRGSKQAISPTI</sequence>
<dbReference type="Proteomes" id="UP000054466">
    <property type="component" value="Unassembled WGS sequence"/>
</dbReference>
<organism evidence="3 4">
    <name type="scientific">Cladophialophora immunda</name>
    <dbReference type="NCBI Taxonomy" id="569365"/>
    <lineage>
        <taxon>Eukaryota</taxon>
        <taxon>Fungi</taxon>
        <taxon>Dikarya</taxon>
        <taxon>Ascomycota</taxon>
        <taxon>Pezizomycotina</taxon>
        <taxon>Eurotiomycetes</taxon>
        <taxon>Chaetothyriomycetidae</taxon>
        <taxon>Chaetothyriales</taxon>
        <taxon>Herpotrichiellaceae</taxon>
        <taxon>Cladophialophora</taxon>
    </lineage>
</organism>
<evidence type="ECO:0000313" key="4">
    <source>
        <dbReference type="Proteomes" id="UP000054466"/>
    </source>
</evidence>
<dbReference type="HOGENOM" id="CLU_966439_0_0_1"/>
<keyword evidence="4" id="KW-1185">Reference proteome</keyword>
<keyword evidence="1" id="KW-0175">Coiled coil</keyword>
<feature type="compositionally biased region" description="Basic and acidic residues" evidence="2">
    <location>
        <begin position="98"/>
        <end position="107"/>
    </location>
</feature>
<evidence type="ECO:0000256" key="1">
    <source>
        <dbReference type="SAM" id="Coils"/>
    </source>
</evidence>
<feature type="compositionally biased region" description="Basic residues" evidence="2">
    <location>
        <begin position="265"/>
        <end position="279"/>
    </location>
</feature>
<feature type="region of interest" description="Disordered" evidence="2">
    <location>
        <begin position="265"/>
        <end position="288"/>
    </location>
</feature>
<dbReference type="EMBL" id="KN847190">
    <property type="protein sequence ID" value="KIW21777.1"/>
    <property type="molecule type" value="Genomic_DNA"/>
</dbReference>
<proteinExistence type="predicted"/>
<reference evidence="3 4" key="1">
    <citation type="submission" date="2015-01" db="EMBL/GenBank/DDBJ databases">
        <title>The Genome Sequence of Cladophialophora immunda CBS83496.</title>
        <authorList>
            <consortium name="The Broad Institute Genomics Platform"/>
            <person name="Cuomo C."/>
            <person name="de Hoog S."/>
            <person name="Gorbushina A."/>
            <person name="Stielow B."/>
            <person name="Teixiera M."/>
            <person name="Abouelleil A."/>
            <person name="Chapman S.B."/>
            <person name="Priest M."/>
            <person name="Young S.K."/>
            <person name="Wortman J."/>
            <person name="Nusbaum C."/>
            <person name="Birren B."/>
        </authorList>
    </citation>
    <scope>NUCLEOTIDE SEQUENCE [LARGE SCALE GENOMIC DNA]</scope>
    <source>
        <strain evidence="3 4">CBS 83496</strain>
    </source>
</reference>
<feature type="compositionally biased region" description="Basic and acidic residues" evidence="2">
    <location>
        <begin position="115"/>
        <end position="126"/>
    </location>
</feature>
<accession>A0A0D2AAH5</accession>
<dbReference type="RefSeq" id="XP_016241993.1">
    <property type="nucleotide sequence ID" value="XM_016400361.1"/>
</dbReference>
<feature type="compositionally biased region" description="Polar residues" evidence="2">
    <location>
        <begin position="127"/>
        <end position="153"/>
    </location>
</feature>
<feature type="region of interest" description="Disordered" evidence="2">
    <location>
        <begin position="64"/>
        <end position="218"/>
    </location>
</feature>